<keyword evidence="3" id="KW-0285">Flavoprotein</keyword>
<dbReference type="InterPro" id="IPR006181">
    <property type="entry name" value="D-amino_acid_oxidase_CS"/>
</dbReference>
<dbReference type="GO" id="GO:0019478">
    <property type="term" value="P:D-amino acid catabolic process"/>
    <property type="evidence" value="ECO:0007669"/>
    <property type="project" value="TreeGrafter"/>
</dbReference>
<dbReference type="SUPFAM" id="SSF51971">
    <property type="entry name" value="Nucleotide-binding domain"/>
    <property type="match status" value="1"/>
</dbReference>
<evidence type="ECO:0000259" key="8">
    <source>
        <dbReference type="Pfam" id="PF01266"/>
    </source>
</evidence>
<reference evidence="10" key="1">
    <citation type="submission" date="2017-04" db="EMBL/GenBank/DDBJ databases">
        <authorList>
            <person name="Varghese N."/>
            <person name="Submissions S."/>
        </authorList>
    </citation>
    <scope>NUCLEOTIDE SEQUENCE [LARGE SCALE GENOMIC DNA]</scope>
    <source>
        <strain evidence="10">Ballard 720</strain>
    </source>
</reference>
<dbReference type="AlphaFoldDB" id="A0A1X7G673"/>
<keyword evidence="5" id="KW-0560">Oxidoreductase</keyword>
<sequence length="378" mass="41873">MNPSSEKRHALVIGAGVSGLTTALCLRDRGITSTVVAEKFSPQITSNVAGALWEWPPAVCGYHHDEISLARSKQWCMTSFRKFEALSALPDAGVYVRPVTFYFRNLIEENDFHLTKMKEIEAQVPGFVRGTSLIEDNGVNPHIGLVDAYRHLAPMVDTDVYMKWLLLQVRSAGIEVIERKIEGDLRLIESALKRAFDADVIVNCSGLGARELAGESMYPLRGAIIRLVNDGTRMPKLTQAFCVSHDNVTSDQDIVFIVPRGEDRIVLGAIAEADQWETDIGLHNYEPVRRIYERCTEFLPMLKDAEIDPVEPVRVGLRPFRKGNVRLEQVPGTSVIHNYGHGGAGVTFSWGCAVEVADRVADLFASGNSRFMDCSLVA</sequence>
<dbReference type="GeneID" id="95553293"/>
<feature type="binding site" evidence="7">
    <location>
        <position position="318"/>
    </location>
    <ligand>
        <name>D-dopa</name>
        <dbReference type="ChEBI" id="CHEBI:149689"/>
    </ligand>
</feature>
<feature type="binding site" evidence="7">
    <location>
        <position position="343"/>
    </location>
    <ligand>
        <name>D-dopa</name>
        <dbReference type="ChEBI" id="CHEBI:149689"/>
    </ligand>
</feature>
<feature type="binding site" evidence="7">
    <location>
        <begin position="342"/>
        <end position="347"/>
    </location>
    <ligand>
        <name>FAD</name>
        <dbReference type="ChEBI" id="CHEBI:57692"/>
    </ligand>
</feature>
<comment type="similarity">
    <text evidence="2">Belongs to the DAMOX/DASOX family.</text>
</comment>
<dbReference type="InterPro" id="IPR006076">
    <property type="entry name" value="FAD-dep_OxRdtase"/>
</dbReference>
<evidence type="ECO:0000256" key="7">
    <source>
        <dbReference type="PIRSR" id="PIRSR000189-1"/>
    </source>
</evidence>
<dbReference type="Pfam" id="PF01266">
    <property type="entry name" value="DAO"/>
    <property type="match status" value="1"/>
</dbReference>
<dbReference type="PANTHER" id="PTHR11530:SF25">
    <property type="entry name" value="FAD DEPENDENT OXIDOREDUCTASE DOMAIN-CONTAINING PROTEIN"/>
    <property type="match status" value="1"/>
</dbReference>
<feature type="binding site" evidence="7">
    <location>
        <position position="245"/>
    </location>
    <ligand>
        <name>D-dopa</name>
        <dbReference type="ChEBI" id="CHEBI:149689"/>
    </ligand>
</feature>
<dbReference type="SUPFAM" id="SSF54373">
    <property type="entry name" value="FAD-linked reductases, C-terminal domain"/>
    <property type="match status" value="1"/>
</dbReference>
<evidence type="ECO:0000256" key="5">
    <source>
        <dbReference type="ARBA" id="ARBA00023002"/>
    </source>
</evidence>
<keyword evidence="4 7" id="KW-0274">FAD</keyword>
<evidence type="ECO:0000256" key="1">
    <source>
        <dbReference type="ARBA" id="ARBA00001974"/>
    </source>
</evidence>
<evidence type="ECO:0000256" key="2">
    <source>
        <dbReference type="ARBA" id="ARBA00006730"/>
    </source>
</evidence>
<feature type="binding site" evidence="7">
    <location>
        <begin position="45"/>
        <end position="46"/>
    </location>
    <ligand>
        <name>FAD</name>
        <dbReference type="ChEBI" id="CHEBI:57692"/>
    </ligand>
</feature>
<evidence type="ECO:0000256" key="3">
    <source>
        <dbReference type="ARBA" id="ARBA00022630"/>
    </source>
</evidence>
<keyword evidence="10" id="KW-1185">Reference proteome</keyword>
<gene>
    <name evidence="9" type="ORF">SAMN06295900_113154</name>
</gene>
<feature type="domain" description="FAD dependent oxidoreductase" evidence="8">
    <location>
        <begin position="10"/>
        <end position="359"/>
    </location>
</feature>
<evidence type="ECO:0000313" key="9">
    <source>
        <dbReference type="EMBL" id="SMF64146.1"/>
    </source>
</evidence>
<dbReference type="GO" id="GO:0005737">
    <property type="term" value="C:cytoplasm"/>
    <property type="evidence" value="ECO:0007669"/>
    <property type="project" value="TreeGrafter"/>
</dbReference>
<comment type="cofactor">
    <cofactor evidence="1 7">
        <name>FAD</name>
        <dbReference type="ChEBI" id="CHEBI:57692"/>
    </cofactor>
</comment>
<accession>A0A1X7G673</accession>
<dbReference type="Gene3D" id="3.40.50.720">
    <property type="entry name" value="NAD(P)-binding Rossmann-like Domain"/>
    <property type="match status" value="1"/>
</dbReference>
<dbReference type="Proteomes" id="UP000192911">
    <property type="component" value="Unassembled WGS sequence"/>
</dbReference>
<name>A0A1X7G673_TRICW</name>
<dbReference type="GO" id="GO:0003884">
    <property type="term" value="F:D-amino-acid oxidase activity"/>
    <property type="evidence" value="ECO:0007669"/>
    <property type="project" value="UniProtKB-EC"/>
</dbReference>
<dbReference type="EMBL" id="FXAH01000013">
    <property type="protein sequence ID" value="SMF64146.1"/>
    <property type="molecule type" value="Genomic_DNA"/>
</dbReference>
<protein>
    <submittedName>
        <fullName evidence="9">D-amino-acid:oxygen oxidoreductase</fullName>
    </submittedName>
</protein>
<dbReference type="OrthoDB" id="246701at2"/>
<comment type="catalytic activity">
    <reaction evidence="6">
        <text>a D-alpha-amino acid + O2 + H2O = a 2-oxocarboxylate + H2O2 + NH4(+)</text>
        <dbReference type="Rhea" id="RHEA:21816"/>
        <dbReference type="ChEBI" id="CHEBI:15377"/>
        <dbReference type="ChEBI" id="CHEBI:15379"/>
        <dbReference type="ChEBI" id="CHEBI:16240"/>
        <dbReference type="ChEBI" id="CHEBI:28938"/>
        <dbReference type="ChEBI" id="CHEBI:35179"/>
        <dbReference type="ChEBI" id="CHEBI:59871"/>
        <dbReference type="EC" id="1.4.3.3"/>
    </reaction>
    <physiologicalReaction direction="left-to-right" evidence="6">
        <dbReference type="Rhea" id="RHEA:21817"/>
    </physiologicalReaction>
</comment>
<dbReference type="RefSeq" id="WP_102622860.1">
    <property type="nucleotide sequence ID" value="NZ_BSQD01000007.1"/>
</dbReference>
<organism evidence="9 10">
    <name type="scientific">Trinickia caryophylli</name>
    <name type="common">Paraburkholderia caryophylli</name>
    <dbReference type="NCBI Taxonomy" id="28094"/>
    <lineage>
        <taxon>Bacteria</taxon>
        <taxon>Pseudomonadati</taxon>
        <taxon>Pseudomonadota</taxon>
        <taxon>Betaproteobacteria</taxon>
        <taxon>Burkholderiales</taxon>
        <taxon>Burkholderiaceae</taxon>
        <taxon>Trinickia</taxon>
    </lineage>
</organism>
<dbReference type="PANTHER" id="PTHR11530">
    <property type="entry name" value="D-AMINO ACID OXIDASE"/>
    <property type="match status" value="1"/>
</dbReference>
<dbReference type="PIRSF" id="PIRSF000189">
    <property type="entry name" value="D-aa_oxidase"/>
    <property type="match status" value="1"/>
</dbReference>
<dbReference type="Gene3D" id="3.30.9.10">
    <property type="entry name" value="D-Amino Acid Oxidase, subunit A, domain 2"/>
    <property type="match status" value="1"/>
</dbReference>
<dbReference type="InterPro" id="IPR023209">
    <property type="entry name" value="DAO"/>
</dbReference>
<dbReference type="STRING" id="28094.SAMN06295900_113154"/>
<proteinExistence type="inferred from homology"/>
<dbReference type="PROSITE" id="PS00677">
    <property type="entry name" value="DAO"/>
    <property type="match status" value="1"/>
</dbReference>
<dbReference type="GO" id="GO:0071949">
    <property type="term" value="F:FAD binding"/>
    <property type="evidence" value="ECO:0007669"/>
    <property type="project" value="InterPro"/>
</dbReference>
<evidence type="ECO:0000256" key="6">
    <source>
        <dbReference type="ARBA" id="ARBA00049547"/>
    </source>
</evidence>
<evidence type="ECO:0000256" key="4">
    <source>
        <dbReference type="ARBA" id="ARBA00022827"/>
    </source>
</evidence>
<evidence type="ECO:0000313" key="10">
    <source>
        <dbReference type="Proteomes" id="UP000192911"/>
    </source>
</evidence>